<dbReference type="GO" id="GO:0070531">
    <property type="term" value="C:BRCA1-A complex"/>
    <property type="evidence" value="ECO:0007669"/>
    <property type="project" value="UniProtKB-UniRule"/>
</dbReference>
<dbReference type="GO" id="GO:0007095">
    <property type="term" value="P:mitotic G2 DNA damage checkpoint signaling"/>
    <property type="evidence" value="ECO:0007669"/>
    <property type="project" value="UniProtKB-UniRule"/>
</dbReference>
<dbReference type="GO" id="GO:0070552">
    <property type="term" value="C:BRISC complex"/>
    <property type="evidence" value="ECO:0007669"/>
    <property type="project" value="UniProtKB-UniRule"/>
</dbReference>
<dbReference type="EMBL" id="VXIV02001322">
    <property type="protein sequence ID" value="KAF6033478.1"/>
    <property type="molecule type" value="Genomic_DNA"/>
</dbReference>
<evidence type="ECO:0000256" key="13">
    <source>
        <dbReference type="ARBA" id="ARBA00023306"/>
    </source>
</evidence>
<comment type="subunit">
    <text evidence="15">Component of the ARISC complex. Component of the BRCA1-A complex. Component of the BRISC complex. Binds polyubiquitin.</text>
</comment>
<sequence>MLLCSGVIEADVVEYQTATALINFLDFHFILQVNMPVYFPEKQPKLTFRSVYHTDSAEKPFSKSTRSYPWSPRWLPQEMIERLQSFVAEVVPNFQKISVLEGTGLKYADKSSESSEGYNKL</sequence>
<keyword evidence="12 15" id="KW-0539">Nucleus</keyword>
<evidence type="ECO:0000256" key="7">
    <source>
        <dbReference type="ARBA" id="ARBA00022763"/>
    </source>
</evidence>
<dbReference type="GO" id="GO:0045739">
    <property type="term" value="P:positive regulation of DNA repair"/>
    <property type="evidence" value="ECO:0007669"/>
    <property type="project" value="UniProtKB-UniRule"/>
</dbReference>
<keyword evidence="3 15" id="KW-0963">Cytoplasm</keyword>
<keyword evidence="8 15" id="KW-0498">Mitosis</keyword>
<evidence type="ECO:0000256" key="12">
    <source>
        <dbReference type="ARBA" id="ARBA00023242"/>
    </source>
</evidence>
<dbReference type="OrthoDB" id="538811at2759"/>
<keyword evidence="11 15" id="KW-0234">DNA repair</keyword>
<comment type="subcellular location">
    <subcellularLocation>
        <location evidence="15">Cytoplasm</location>
    </subcellularLocation>
    <subcellularLocation>
        <location evidence="1 15">Nucleus</location>
    </subcellularLocation>
    <text evidence="15">Localizes at sites of DNA damage at double-strand breaks (DSBs).</text>
</comment>
<evidence type="ECO:0000256" key="3">
    <source>
        <dbReference type="ARBA" id="ARBA00022490"/>
    </source>
</evidence>
<keyword evidence="10 15" id="KW-0156">Chromatin regulator</keyword>
<evidence type="ECO:0000256" key="11">
    <source>
        <dbReference type="ARBA" id="ARBA00023204"/>
    </source>
</evidence>
<comment type="similarity">
    <text evidence="14 15">Belongs to the BABAM2 family.</text>
</comment>
<protein>
    <recommendedName>
        <fullName evidence="2 15">BRISC and BRCA1-A complex member 2</fullName>
    </recommendedName>
</protein>
<evidence type="ECO:0000313" key="16">
    <source>
        <dbReference type="EMBL" id="KAF6033478.1"/>
    </source>
</evidence>
<dbReference type="PANTHER" id="PTHR15189">
    <property type="entry name" value="BRISC AND BRCA1-A COMPLEX MEMBER 2"/>
    <property type="match status" value="1"/>
</dbReference>
<dbReference type="GO" id="GO:0006915">
    <property type="term" value="P:apoptotic process"/>
    <property type="evidence" value="ECO:0007669"/>
    <property type="project" value="UniProtKB-UniRule"/>
</dbReference>
<reference evidence="16" key="1">
    <citation type="submission" date="2020-06" db="EMBL/GenBank/DDBJ databases">
        <title>Draft genome of Bugula neritina, a colonial animal packing powerful symbionts and potential medicines.</title>
        <authorList>
            <person name="Rayko M."/>
        </authorList>
    </citation>
    <scope>NUCLEOTIDE SEQUENCE [LARGE SCALE GENOMIC DNA]</scope>
    <source>
        <strain evidence="16">Kwan_BN1</strain>
    </source>
</reference>
<evidence type="ECO:0000256" key="14">
    <source>
        <dbReference type="ARBA" id="ARBA00025766"/>
    </source>
</evidence>
<evidence type="ECO:0000313" key="17">
    <source>
        <dbReference type="Proteomes" id="UP000593567"/>
    </source>
</evidence>
<dbReference type="GO" id="GO:0006325">
    <property type="term" value="P:chromatin organization"/>
    <property type="evidence" value="ECO:0007669"/>
    <property type="project" value="UniProtKB-UniRule"/>
</dbReference>
<evidence type="ECO:0000256" key="4">
    <source>
        <dbReference type="ARBA" id="ARBA00022618"/>
    </source>
</evidence>
<comment type="domain">
    <text evidence="15">Contains 2 ubiquitin-conjugating enzyme family-like (UEV-like) regions. These regions lack the critical Cys residues required for ubiquitination but retain the ability to bind ubiquitin.</text>
</comment>
<evidence type="ECO:0000256" key="5">
    <source>
        <dbReference type="ARBA" id="ARBA00022703"/>
    </source>
</evidence>
<accession>A0A7J7K787</accession>
<comment type="function">
    <text evidence="15">May play a role in homeostasis or cellular differentiation in cells of neural, epithelial and germline origins. May also act as a death receptor-associated anti-apoptotic protein, which inhibits the mitochondrial apoptotic pathway.</text>
</comment>
<evidence type="ECO:0000256" key="2">
    <source>
        <dbReference type="ARBA" id="ARBA00019438"/>
    </source>
</evidence>
<keyword evidence="6" id="KW-0677">Repeat</keyword>
<dbReference type="GO" id="GO:0005737">
    <property type="term" value="C:cytoplasm"/>
    <property type="evidence" value="ECO:0007669"/>
    <property type="project" value="UniProtKB-SubCell"/>
</dbReference>
<dbReference type="GO" id="GO:0051301">
    <property type="term" value="P:cell division"/>
    <property type="evidence" value="ECO:0007669"/>
    <property type="project" value="UniProtKB-UniRule"/>
</dbReference>
<comment type="caution">
    <text evidence="16">The sequence shown here is derived from an EMBL/GenBank/DDBJ whole genome shotgun (WGS) entry which is preliminary data.</text>
</comment>
<dbReference type="GO" id="GO:0010212">
    <property type="term" value="P:response to ionizing radiation"/>
    <property type="evidence" value="ECO:0007669"/>
    <property type="project" value="UniProtKB-UniRule"/>
</dbReference>
<evidence type="ECO:0000256" key="1">
    <source>
        <dbReference type="ARBA" id="ARBA00004123"/>
    </source>
</evidence>
<dbReference type="GO" id="GO:0006302">
    <property type="term" value="P:double-strand break repair"/>
    <property type="evidence" value="ECO:0007669"/>
    <property type="project" value="UniProtKB-UniRule"/>
</dbReference>
<dbReference type="GO" id="GO:0031593">
    <property type="term" value="F:polyubiquitin modification-dependent protein binding"/>
    <property type="evidence" value="ECO:0007669"/>
    <property type="project" value="UniProtKB-UniRule"/>
</dbReference>
<evidence type="ECO:0000256" key="6">
    <source>
        <dbReference type="ARBA" id="ARBA00022737"/>
    </source>
</evidence>
<dbReference type="InterPro" id="IPR010358">
    <property type="entry name" value="BRE"/>
</dbReference>
<evidence type="ECO:0000256" key="15">
    <source>
        <dbReference type="RuleBase" id="RU368019"/>
    </source>
</evidence>
<evidence type="ECO:0000256" key="10">
    <source>
        <dbReference type="ARBA" id="ARBA00022853"/>
    </source>
</evidence>
<keyword evidence="9 15" id="KW-0833">Ubl conjugation pathway</keyword>
<proteinExistence type="inferred from homology"/>
<dbReference type="Pfam" id="PF06113">
    <property type="entry name" value="BRE"/>
    <property type="match status" value="1"/>
</dbReference>
<dbReference type="PANTHER" id="PTHR15189:SF7">
    <property type="entry name" value="BRISC AND BRCA1-A COMPLEX MEMBER 2"/>
    <property type="match status" value="1"/>
</dbReference>
<keyword evidence="5 15" id="KW-0053">Apoptosis</keyword>
<keyword evidence="13 15" id="KW-0131">Cell cycle</keyword>
<name>A0A7J7K787_BUGNE</name>
<keyword evidence="4 15" id="KW-0132">Cell division</keyword>
<keyword evidence="7 15" id="KW-0227">DNA damage</keyword>
<evidence type="ECO:0000256" key="9">
    <source>
        <dbReference type="ARBA" id="ARBA00022786"/>
    </source>
</evidence>
<dbReference type="AlphaFoldDB" id="A0A7J7K787"/>
<dbReference type="Proteomes" id="UP000593567">
    <property type="component" value="Unassembled WGS sequence"/>
</dbReference>
<organism evidence="16 17">
    <name type="scientific">Bugula neritina</name>
    <name type="common">Brown bryozoan</name>
    <name type="synonym">Sertularia neritina</name>
    <dbReference type="NCBI Taxonomy" id="10212"/>
    <lineage>
        <taxon>Eukaryota</taxon>
        <taxon>Metazoa</taxon>
        <taxon>Spiralia</taxon>
        <taxon>Lophotrochozoa</taxon>
        <taxon>Bryozoa</taxon>
        <taxon>Gymnolaemata</taxon>
        <taxon>Cheilostomatida</taxon>
        <taxon>Flustrina</taxon>
        <taxon>Buguloidea</taxon>
        <taxon>Bugulidae</taxon>
        <taxon>Bugula</taxon>
    </lineage>
</organism>
<evidence type="ECO:0000256" key="8">
    <source>
        <dbReference type="ARBA" id="ARBA00022776"/>
    </source>
</evidence>
<keyword evidence="17" id="KW-1185">Reference proteome</keyword>
<gene>
    <name evidence="16" type="ORF">EB796_008210</name>
</gene>